<dbReference type="PANTHER" id="PTHR10414">
    <property type="entry name" value="ETHANOLAMINEPHOSPHOTRANSFERASE"/>
    <property type="match status" value="1"/>
</dbReference>
<dbReference type="AlphaFoldDB" id="A0A1A0HCQ2"/>
<dbReference type="EMBL" id="LXTC01000003">
    <property type="protein sequence ID" value="OBA21698.1"/>
    <property type="molecule type" value="Genomic_DNA"/>
</dbReference>
<evidence type="ECO:0000256" key="10">
    <source>
        <dbReference type="ARBA" id="ARBA00037890"/>
    </source>
</evidence>
<organism evidence="15 16">
    <name type="scientific">Metschnikowia bicuspidata var. bicuspidata NRRL YB-4993</name>
    <dbReference type="NCBI Taxonomy" id="869754"/>
    <lineage>
        <taxon>Eukaryota</taxon>
        <taxon>Fungi</taxon>
        <taxon>Dikarya</taxon>
        <taxon>Ascomycota</taxon>
        <taxon>Saccharomycotina</taxon>
        <taxon>Pichiomycetes</taxon>
        <taxon>Metschnikowiaceae</taxon>
        <taxon>Metschnikowia</taxon>
    </lineage>
</organism>
<evidence type="ECO:0000256" key="3">
    <source>
        <dbReference type="ARBA" id="ARBA00010441"/>
    </source>
</evidence>
<comment type="similarity">
    <text evidence="3 13">Belongs to the CDP-alcohol phosphatidyltransferase class-I family.</text>
</comment>
<comment type="catalytic activity">
    <reaction evidence="12">
        <text>CDP-N,N-dimethylethanolamine + a 1,2-diacyl-sn-glycerol = a 1,2-diacyl-sn-glycero-3-phospho-N,N-dimethylethanolamine + CMP + H(+)</text>
        <dbReference type="Rhea" id="RHEA:33775"/>
        <dbReference type="ChEBI" id="CHEBI:15378"/>
        <dbReference type="ChEBI" id="CHEBI:17815"/>
        <dbReference type="ChEBI" id="CHEBI:60377"/>
        <dbReference type="ChEBI" id="CHEBI:64572"/>
        <dbReference type="ChEBI" id="CHEBI:65117"/>
    </reaction>
    <physiologicalReaction direction="left-to-right" evidence="12">
        <dbReference type="Rhea" id="RHEA:33776"/>
    </physiologicalReaction>
</comment>
<sequence>MGIFIPKDKLQNLKLYKYSSEDHSLVSRYVLKRWWNSFVKVFPMSMAPNVITLLGFFFVLANLLCVFYYDPYLNTDSPRWCYFFYAFGLFMYQTFDGCDGCHARRTGQSGPLGELFDHSIDAINTSLSCFIFASVFQLGYGYLLFIAQLAAVCNFYTSTWEEYHTHTLYLSLFSGPVEGILILCTLFILTGILGPGIWKYDLFTLNLTSLGLDLGIYNINTTMISSVFGLVQVYFNISSTMKNVANYYKSNTNVARTEVKRSISNAYKGLIPFFVYYASIFVLLCAFPEIVTTFGFPLVISIGSSIAFCVGRIIVAHLTIQNFPHRQVPMAIPLIQLVIAKYLISVNGYDRYHTLSAVIWTGAGVTLGIHGMFVAEVIMEITSYLDIYALTIKHKKV</sequence>
<keyword evidence="8" id="KW-0444">Lipid biosynthesis</keyword>
<evidence type="ECO:0000256" key="1">
    <source>
        <dbReference type="ARBA" id="ARBA00001946"/>
    </source>
</evidence>
<feature type="transmembrane region" description="Helical" evidence="14">
    <location>
        <begin position="270"/>
        <end position="290"/>
    </location>
</feature>
<evidence type="ECO:0000256" key="6">
    <source>
        <dbReference type="ARBA" id="ARBA00022989"/>
    </source>
</evidence>
<dbReference type="PROSITE" id="PS00379">
    <property type="entry name" value="CDP_ALCOHOL_P_TRANSF"/>
    <property type="match status" value="1"/>
</dbReference>
<keyword evidence="8" id="KW-0443">Lipid metabolism</keyword>
<dbReference type="GO" id="GO:0004142">
    <property type="term" value="F:diacylglycerol cholinephosphotransferase activity"/>
    <property type="evidence" value="ECO:0007669"/>
    <property type="project" value="UniProtKB-EC"/>
</dbReference>
<dbReference type="PIRSF" id="PIRSF015665">
    <property type="entry name" value="CHOPT"/>
    <property type="match status" value="1"/>
</dbReference>
<dbReference type="GO" id="GO:0101026">
    <property type="term" value="P:mitotic nuclear membrane biogenesis"/>
    <property type="evidence" value="ECO:0007669"/>
    <property type="project" value="EnsemblFungi"/>
</dbReference>
<evidence type="ECO:0000256" key="14">
    <source>
        <dbReference type="SAM" id="Phobius"/>
    </source>
</evidence>
<keyword evidence="4 13" id="KW-0808">Transferase</keyword>
<dbReference type="Proteomes" id="UP000092555">
    <property type="component" value="Unassembled WGS sequence"/>
</dbReference>
<dbReference type="InterPro" id="IPR014472">
    <property type="entry name" value="CHOPT"/>
</dbReference>
<protein>
    <recommendedName>
        <fullName evidence="11">diacylglycerol cholinephosphotransferase</fullName>
        <ecNumber evidence="11">2.7.8.2</ecNumber>
    </recommendedName>
</protein>
<feature type="transmembrane region" description="Helical" evidence="14">
    <location>
        <begin position="130"/>
        <end position="156"/>
    </location>
</feature>
<dbReference type="OrthoDB" id="196717at2759"/>
<keyword evidence="9" id="KW-1208">Phospholipid metabolism</keyword>
<evidence type="ECO:0000256" key="5">
    <source>
        <dbReference type="ARBA" id="ARBA00022692"/>
    </source>
</evidence>
<keyword evidence="5 14" id="KW-0812">Transmembrane</keyword>
<dbReference type="GO" id="GO:0016020">
    <property type="term" value="C:membrane"/>
    <property type="evidence" value="ECO:0007669"/>
    <property type="project" value="InterPro"/>
</dbReference>
<evidence type="ECO:0000313" key="16">
    <source>
        <dbReference type="Proteomes" id="UP000092555"/>
    </source>
</evidence>
<dbReference type="InterPro" id="IPR043130">
    <property type="entry name" value="CDP-OH_PTrfase_TM_dom"/>
</dbReference>
<comment type="subcellular location">
    <subcellularLocation>
        <location evidence="2">Endomembrane system</location>
        <topology evidence="2">Multi-pass membrane protein</topology>
    </subcellularLocation>
</comment>
<keyword evidence="8" id="KW-0594">Phospholipid biosynthesis</keyword>
<feature type="transmembrane region" description="Helical" evidence="14">
    <location>
        <begin position="296"/>
        <end position="315"/>
    </location>
</feature>
<feature type="transmembrane region" description="Helical" evidence="14">
    <location>
        <begin position="50"/>
        <end position="69"/>
    </location>
</feature>
<proteinExistence type="inferred from homology"/>
<dbReference type="RefSeq" id="XP_018712208.1">
    <property type="nucleotide sequence ID" value="XM_018857468.1"/>
</dbReference>
<evidence type="ECO:0000256" key="4">
    <source>
        <dbReference type="ARBA" id="ARBA00022679"/>
    </source>
</evidence>
<reference evidence="15 16" key="1">
    <citation type="submission" date="2016-05" db="EMBL/GenBank/DDBJ databases">
        <title>Comparative genomics of biotechnologically important yeasts.</title>
        <authorList>
            <consortium name="DOE Joint Genome Institute"/>
            <person name="Riley R."/>
            <person name="Haridas S."/>
            <person name="Wolfe K.H."/>
            <person name="Lopes M.R."/>
            <person name="Hittinger C.T."/>
            <person name="Goker M."/>
            <person name="Salamov A."/>
            <person name="Wisecaver J."/>
            <person name="Long T.M."/>
            <person name="Aerts A.L."/>
            <person name="Barry K."/>
            <person name="Choi C."/>
            <person name="Clum A."/>
            <person name="Coughlan A.Y."/>
            <person name="Deshpande S."/>
            <person name="Douglass A.P."/>
            <person name="Hanson S.J."/>
            <person name="Klenk H.-P."/>
            <person name="LaButti K."/>
            <person name="Lapidus A."/>
            <person name="Lindquist E."/>
            <person name="Lipzen A."/>
            <person name="Meier-kolthoff J.P."/>
            <person name="Ohm R.A."/>
            <person name="Otillar R.P."/>
            <person name="Pangilinan J."/>
            <person name="Peng Y."/>
            <person name="Rokas A."/>
            <person name="Rosa C.A."/>
            <person name="Scheuner C."/>
            <person name="Sibirny A.A."/>
            <person name="Slot J.C."/>
            <person name="Stielow J.B."/>
            <person name="Sun H."/>
            <person name="Kurtzman C.P."/>
            <person name="Blackwell M."/>
            <person name="Grigoriev I.V."/>
            <person name="Jeffries T.W."/>
        </authorList>
    </citation>
    <scope>NUCLEOTIDE SEQUENCE [LARGE SCALE GENOMIC DNA]</scope>
    <source>
        <strain evidence="15 16">NRRL YB-4993</strain>
    </source>
</reference>
<evidence type="ECO:0000256" key="8">
    <source>
        <dbReference type="ARBA" id="ARBA00023209"/>
    </source>
</evidence>
<comment type="pathway">
    <text evidence="10">Phospholipid metabolism; phosphatidylcholine biosynthesis; phosphatidylcholine from phosphocholine: step 2/2.</text>
</comment>
<evidence type="ECO:0000256" key="2">
    <source>
        <dbReference type="ARBA" id="ARBA00004127"/>
    </source>
</evidence>
<dbReference type="Gene3D" id="1.20.120.1760">
    <property type="match status" value="1"/>
</dbReference>
<feature type="transmembrane region" description="Helical" evidence="14">
    <location>
        <begin position="214"/>
        <end position="235"/>
    </location>
</feature>
<feature type="transmembrane region" description="Helical" evidence="14">
    <location>
        <begin position="327"/>
        <end position="345"/>
    </location>
</feature>
<evidence type="ECO:0000256" key="13">
    <source>
        <dbReference type="RuleBase" id="RU003750"/>
    </source>
</evidence>
<evidence type="ECO:0000256" key="12">
    <source>
        <dbReference type="ARBA" id="ARBA00051857"/>
    </source>
</evidence>
<keyword evidence="7 14" id="KW-0472">Membrane</keyword>
<comment type="cofactor">
    <cofactor evidence="1">
        <name>Mg(2+)</name>
        <dbReference type="ChEBI" id="CHEBI:18420"/>
    </cofactor>
</comment>
<feature type="transmembrane region" description="Helical" evidence="14">
    <location>
        <begin position="168"/>
        <end position="194"/>
    </location>
</feature>
<gene>
    <name evidence="15" type="ORF">METBIDRAFT_41947</name>
</gene>
<keyword evidence="6 14" id="KW-1133">Transmembrane helix</keyword>
<dbReference type="GO" id="GO:0012505">
    <property type="term" value="C:endomembrane system"/>
    <property type="evidence" value="ECO:0007669"/>
    <property type="project" value="UniProtKB-SubCell"/>
</dbReference>
<evidence type="ECO:0000313" key="15">
    <source>
        <dbReference type="EMBL" id="OBA21698.1"/>
    </source>
</evidence>
<accession>A0A1A0HCQ2</accession>
<dbReference type="GO" id="GO:0006654">
    <property type="term" value="P:phosphatidic acid biosynthetic process"/>
    <property type="evidence" value="ECO:0007669"/>
    <property type="project" value="EnsemblFungi"/>
</dbReference>
<dbReference type="EC" id="2.7.8.2" evidence="11"/>
<evidence type="ECO:0000256" key="9">
    <source>
        <dbReference type="ARBA" id="ARBA00023264"/>
    </source>
</evidence>
<feature type="transmembrane region" description="Helical" evidence="14">
    <location>
        <begin position="357"/>
        <end position="378"/>
    </location>
</feature>
<dbReference type="InterPro" id="IPR000462">
    <property type="entry name" value="CDP-OH_P_trans"/>
</dbReference>
<comment type="caution">
    <text evidence="15">The sequence shown here is derived from an EMBL/GenBank/DDBJ whole genome shotgun (WGS) entry which is preliminary data.</text>
</comment>
<dbReference type="InterPro" id="IPR048254">
    <property type="entry name" value="CDP_ALCOHOL_P_TRANSF_CS"/>
</dbReference>
<dbReference type="STRING" id="869754.A0A1A0HCQ2"/>
<evidence type="ECO:0000256" key="7">
    <source>
        <dbReference type="ARBA" id="ARBA00023136"/>
    </source>
</evidence>
<dbReference type="PANTHER" id="PTHR10414:SF37">
    <property type="entry name" value="BB IN A BOXCAR, ISOFORM C"/>
    <property type="match status" value="1"/>
</dbReference>
<dbReference type="GeneID" id="30030444"/>
<dbReference type="FunFam" id="1.20.120.1760:FF:000012">
    <property type="entry name" value="sn-1,2-diacylglycerol cholinephosphotransferase"/>
    <property type="match status" value="1"/>
</dbReference>
<evidence type="ECO:0000256" key="11">
    <source>
        <dbReference type="ARBA" id="ARBA00038987"/>
    </source>
</evidence>
<name>A0A1A0HCQ2_9ASCO</name>
<dbReference type="Pfam" id="PF01066">
    <property type="entry name" value="CDP-OH_P_transf"/>
    <property type="match status" value="1"/>
</dbReference>
<keyword evidence="16" id="KW-1185">Reference proteome</keyword>